<feature type="domain" description="N-acetyltransferase" evidence="1">
    <location>
        <begin position="38"/>
        <end position="144"/>
    </location>
</feature>
<keyword evidence="3" id="KW-1185">Reference proteome</keyword>
<reference evidence="2 3" key="1">
    <citation type="journal article" date="2021" name="DNA Res.">
        <title>Genome analysis of Candida subhashii reveals its hybrid nature and dual mitochondrial genome conformations.</title>
        <authorList>
            <person name="Mixao V."/>
            <person name="Hegedusova E."/>
            <person name="Saus E."/>
            <person name="Pryszcz L.P."/>
            <person name="Cillingova A."/>
            <person name="Nosek J."/>
            <person name="Gabaldon T."/>
        </authorList>
    </citation>
    <scope>NUCLEOTIDE SEQUENCE [LARGE SCALE GENOMIC DNA]</scope>
    <source>
        <strain evidence="2 3">CBS 10753</strain>
    </source>
</reference>
<dbReference type="GeneID" id="73468471"/>
<dbReference type="Pfam" id="PF00583">
    <property type="entry name" value="Acetyltransf_1"/>
    <property type="match status" value="1"/>
</dbReference>
<protein>
    <recommendedName>
        <fullName evidence="1">N-acetyltransferase domain-containing protein</fullName>
    </recommendedName>
</protein>
<dbReference type="RefSeq" id="XP_049265020.1">
    <property type="nucleotide sequence ID" value="XM_049405347.1"/>
</dbReference>
<organism evidence="2 3">
    <name type="scientific">[Candida] subhashii</name>
    <dbReference type="NCBI Taxonomy" id="561895"/>
    <lineage>
        <taxon>Eukaryota</taxon>
        <taxon>Fungi</taxon>
        <taxon>Dikarya</taxon>
        <taxon>Ascomycota</taxon>
        <taxon>Saccharomycotina</taxon>
        <taxon>Pichiomycetes</taxon>
        <taxon>Debaryomycetaceae</taxon>
        <taxon>Spathaspora</taxon>
    </lineage>
</organism>
<dbReference type="EMBL" id="JAGSYN010000064">
    <property type="protein sequence ID" value="KAG7664788.1"/>
    <property type="molecule type" value="Genomic_DNA"/>
</dbReference>
<name>A0A8J5UJR2_9ASCO</name>
<evidence type="ECO:0000259" key="1">
    <source>
        <dbReference type="Pfam" id="PF00583"/>
    </source>
</evidence>
<dbReference type="PANTHER" id="PTHR34815">
    <property type="entry name" value="LYSINE ACETYLTRANSFERASE"/>
    <property type="match status" value="1"/>
</dbReference>
<dbReference type="PANTHER" id="PTHR34815:SF2">
    <property type="entry name" value="N-ACETYLTRANSFERASE DOMAIN-CONTAINING PROTEIN"/>
    <property type="match status" value="1"/>
</dbReference>
<comment type="caution">
    <text evidence="2">The sequence shown here is derived from an EMBL/GenBank/DDBJ whole genome shotgun (WGS) entry which is preliminary data.</text>
</comment>
<evidence type="ECO:0000313" key="2">
    <source>
        <dbReference type="EMBL" id="KAG7664788.1"/>
    </source>
</evidence>
<dbReference type="InterPro" id="IPR000182">
    <property type="entry name" value="GNAT_dom"/>
</dbReference>
<evidence type="ECO:0000313" key="3">
    <source>
        <dbReference type="Proteomes" id="UP000694255"/>
    </source>
</evidence>
<dbReference type="GO" id="GO:0016747">
    <property type="term" value="F:acyltransferase activity, transferring groups other than amino-acyl groups"/>
    <property type="evidence" value="ECO:0007669"/>
    <property type="project" value="InterPro"/>
</dbReference>
<accession>A0A8J5UJR2</accession>
<gene>
    <name evidence="2" type="ORF">J8A68_001670</name>
</gene>
<dbReference type="AlphaFoldDB" id="A0A8J5UJR2"/>
<proteinExistence type="predicted"/>
<dbReference type="InterPro" id="IPR053013">
    <property type="entry name" value="LAT"/>
</dbReference>
<sequence>MTEDNSASQFQFVKTDDPGIIKELYTLCGSEWSGQLTPEQFGEIMQQDHLEYVDKNKDKLLTFVIQDTSKNNKVVACACVRIVDGFYKPGDKSPTISSVPDPNLFGVKNVTVLLIAYVFTHKDYRKNGLAQKCVSGAIEHTENSIIQQAITRSDETKPDNFKRLVLDDNGDVDTSLANDYLSKEYFWMLYSGVQTYYERFGFKAYPLDFYELPLTNPLSEGQEAIVKQLIQNEQHASAKSLGKELKLIRGDNEADQELIKFMLQTRELEMVTELNKLNYHSELETPHKSATSLTNLTDLLVLSKSTSATPLSCALEENSPNTPPAAHTQSISKLALKPSYDTFRWNVLLEQYSAKKLHADIPSVIEYTNIQGAILTNHHQSKSYYILWNTLMQRDLYILSMGEIEFENLNNPTMGSSLGGIVNELDGYNFQDLDILISLAVYVAKMRSVLNVYVSVNDLPENVPKTVMYDFFMKYYPNASSFSNENDKNSENSDNIKVKLVTDAITEMNFLPMLKLFGNNNSNFDLDWIDSGMLSWG</sequence>
<dbReference type="OrthoDB" id="2020070at2759"/>
<dbReference type="Proteomes" id="UP000694255">
    <property type="component" value="Unassembled WGS sequence"/>
</dbReference>